<evidence type="ECO:0000259" key="7">
    <source>
        <dbReference type="PROSITE" id="PS51473"/>
    </source>
</evidence>
<dbReference type="InterPro" id="IPR002902">
    <property type="entry name" value="GNK2"/>
</dbReference>
<evidence type="ECO:0000256" key="6">
    <source>
        <dbReference type="SAM" id="Phobius"/>
    </source>
</evidence>
<keyword evidence="4" id="KW-0677">Repeat</keyword>
<name>A0A1J3FLM5_NOCCA</name>
<dbReference type="CDD" id="cd23509">
    <property type="entry name" value="Gnk2-like"/>
    <property type="match status" value="1"/>
</dbReference>
<dbReference type="Pfam" id="PF01657">
    <property type="entry name" value="Stress-antifung"/>
    <property type="match status" value="1"/>
</dbReference>
<keyword evidence="6" id="KW-0812">Transmembrane</keyword>
<comment type="subcellular location">
    <subcellularLocation>
        <location evidence="1">Secreted</location>
    </subcellularLocation>
</comment>
<evidence type="ECO:0000256" key="4">
    <source>
        <dbReference type="ARBA" id="ARBA00022737"/>
    </source>
</evidence>
<dbReference type="InterPro" id="IPR038408">
    <property type="entry name" value="GNK2_sf"/>
</dbReference>
<evidence type="ECO:0000256" key="2">
    <source>
        <dbReference type="ARBA" id="ARBA00022525"/>
    </source>
</evidence>
<feature type="domain" description="Gnk2-homologous" evidence="7">
    <location>
        <begin position="1"/>
        <end position="84"/>
    </location>
</feature>
<keyword evidence="8" id="KW-0675">Receptor</keyword>
<keyword evidence="3" id="KW-0732">Signal</keyword>
<proteinExistence type="inferred from homology"/>
<keyword evidence="6" id="KW-1133">Transmembrane helix</keyword>
<evidence type="ECO:0000256" key="3">
    <source>
        <dbReference type="ARBA" id="ARBA00022729"/>
    </source>
</evidence>
<reference evidence="8" key="1">
    <citation type="submission" date="2016-07" db="EMBL/GenBank/DDBJ databases">
        <title>De novo transcriptome assembly of four accessions of the metal hyperaccumulator plant Noccaea caerulescens.</title>
        <authorList>
            <person name="Blande D."/>
            <person name="Halimaa P."/>
            <person name="Tervahauta A.I."/>
            <person name="Aarts M.G."/>
            <person name="Karenlampi S.O."/>
        </authorList>
    </citation>
    <scope>NUCLEOTIDE SEQUENCE</scope>
</reference>
<gene>
    <name evidence="8" type="ORF">LC_TR2667_c12_g1_i1_g.9875</name>
</gene>
<dbReference type="FunFam" id="3.30.430.20:FF:000007">
    <property type="entry name" value="Cysteine-rich receptor-like protein kinase 11"/>
    <property type="match status" value="1"/>
</dbReference>
<feature type="transmembrane region" description="Helical" evidence="6">
    <location>
        <begin position="124"/>
        <end position="147"/>
    </location>
</feature>
<dbReference type="AlphaFoldDB" id="A0A1J3FLM5"/>
<evidence type="ECO:0000256" key="1">
    <source>
        <dbReference type="ARBA" id="ARBA00004613"/>
    </source>
</evidence>
<keyword evidence="6" id="KW-0472">Membrane</keyword>
<sequence>MVVSASMGKDSSLSDHKYYAAETAVLEASQTIYALMQCTPDISSGDCKTCLQQSVDDYQKCCHGKRGGYVYRPNCIFRWDLYLFNGPFDHITSTLPQHQPSLIPFVSNGTSTSHEDSKTVSKGIILAFVVLAIVIVLVLLALGFSFCMMRKSHQLFDCQF</sequence>
<dbReference type="PANTHER" id="PTHR32411">
    <property type="entry name" value="CYSTEINE-RICH REPEAT SECRETORY PROTEIN 38-RELATED"/>
    <property type="match status" value="1"/>
</dbReference>
<dbReference type="PANTHER" id="PTHR32411:SF43">
    <property type="entry name" value="CYSTEINE-RICH REPEAT SECRETORY PROTEIN 38"/>
    <property type="match status" value="1"/>
</dbReference>
<comment type="similarity">
    <text evidence="5">Belongs to the cysteine-rich repeat secretory protein family.</text>
</comment>
<dbReference type="PROSITE" id="PS51473">
    <property type="entry name" value="GNK2"/>
    <property type="match status" value="1"/>
</dbReference>
<dbReference type="GO" id="GO:0016301">
    <property type="term" value="F:kinase activity"/>
    <property type="evidence" value="ECO:0007669"/>
    <property type="project" value="UniProtKB-KW"/>
</dbReference>
<keyword evidence="8" id="KW-0808">Transferase</keyword>
<accession>A0A1J3FLM5</accession>
<dbReference type="EMBL" id="GEVK01010220">
    <property type="protein sequence ID" value="JAU42612.1"/>
    <property type="molecule type" value="Transcribed_RNA"/>
</dbReference>
<keyword evidence="8" id="KW-0418">Kinase</keyword>
<dbReference type="GO" id="GO:0005576">
    <property type="term" value="C:extracellular region"/>
    <property type="evidence" value="ECO:0007669"/>
    <property type="project" value="UniProtKB-SubCell"/>
</dbReference>
<dbReference type="InterPro" id="IPR050581">
    <property type="entry name" value="CRR_secretory_protein"/>
</dbReference>
<organism evidence="8">
    <name type="scientific">Noccaea caerulescens</name>
    <name type="common">Alpine penny-cress</name>
    <name type="synonym">Thlaspi caerulescens</name>
    <dbReference type="NCBI Taxonomy" id="107243"/>
    <lineage>
        <taxon>Eukaryota</taxon>
        <taxon>Viridiplantae</taxon>
        <taxon>Streptophyta</taxon>
        <taxon>Embryophyta</taxon>
        <taxon>Tracheophyta</taxon>
        <taxon>Spermatophyta</taxon>
        <taxon>Magnoliopsida</taxon>
        <taxon>eudicotyledons</taxon>
        <taxon>Gunneridae</taxon>
        <taxon>Pentapetalae</taxon>
        <taxon>rosids</taxon>
        <taxon>malvids</taxon>
        <taxon>Brassicales</taxon>
        <taxon>Brassicaceae</taxon>
        <taxon>Coluteocarpeae</taxon>
        <taxon>Noccaea</taxon>
    </lineage>
</organism>
<evidence type="ECO:0000256" key="5">
    <source>
        <dbReference type="ARBA" id="ARBA00038515"/>
    </source>
</evidence>
<keyword evidence="2" id="KW-0964">Secreted</keyword>
<evidence type="ECO:0000313" key="8">
    <source>
        <dbReference type="EMBL" id="JAU42612.1"/>
    </source>
</evidence>
<protein>
    <submittedName>
        <fullName evidence="8">Cysteine-rich receptor-like protein kinase 14</fullName>
    </submittedName>
</protein>
<dbReference type="Gene3D" id="3.30.430.20">
    <property type="entry name" value="Gnk2 domain, C-X8-C-X2-C motif"/>
    <property type="match status" value="1"/>
</dbReference>